<organism evidence="1 2">
    <name type="scientific">Pseudomonas cerasi</name>
    <dbReference type="NCBI Taxonomy" id="1583341"/>
    <lineage>
        <taxon>Bacteria</taxon>
        <taxon>Pseudomonadati</taxon>
        <taxon>Pseudomonadota</taxon>
        <taxon>Gammaproteobacteria</taxon>
        <taxon>Pseudomonadales</taxon>
        <taxon>Pseudomonadaceae</taxon>
        <taxon>Pseudomonas</taxon>
    </lineage>
</organism>
<sequence length="136" mass="15414">MMDQKFLFTHAKISSILLEYQHAQSRSRHPPSQRPDSWSSSNAQCCARYRVCAEAEPALLCQVLNLFAMQYLIPDQLSAVQQENLLLIDLQVSRLSWHRAQVIGEKMRNLIDVCSVEVEQVDARNTAQSRVALATG</sequence>
<name>A0A1A7GFE7_9PSED</name>
<keyword evidence="2" id="KW-1185">Reference proteome</keyword>
<dbReference type="Proteomes" id="UP000239025">
    <property type="component" value="Chromosome 1"/>
</dbReference>
<gene>
    <name evidence="1" type="ORF">PL963_05081</name>
</gene>
<dbReference type="AlphaFoldDB" id="A0A1A7GFE7"/>
<protein>
    <submittedName>
        <fullName evidence="1">Uncharacterized protein</fullName>
    </submittedName>
</protein>
<reference evidence="2" key="1">
    <citation type="submission" date="2017-11" db="EMBL/GenBank/DDBJ databases">
        <authorList>
            <person name="Blom J."/>
        </authorList>
    </citation>
    <scope>NUCLEOTIDE SEQUENCE [LARGE SCALE GENOMIC DNA]</scope>
</reference>
<proteinExistence type="predicted"/>
<dbReference type="EMBL" id="LT963395">
    <property type="protein sequence ID" value="SOS24171.1"/>
    <property type="molecule type" value="Genomic_DNA"/>
</dbReference>
<evidence type="ECO:0000313" key="1">
    <source>
        <dbReference type="EMBL" id="SOS24171.1"/>
    </source>
</evidence>
<evidence type="ECO:0000313" key="2">
    <source>
        <dbReference type="Proteomes" id="UP000239025"/>
    </source>
</evidence>
<accession>A0A1A7GFE7</accession>